<evidence type="ECO:0000256" key="1">
    <source>
        <dbReference type="ARBA" id="ARBA00004651"/>
    </source>
</evidence>
<dbReference type="RefSeq" id="XP_009843545.1">
    <property type="nucleotide sequence ID" value="XM_009845243.1"/>
</dbReference>
<dbReference type="PANTHER" id="PTHR12677:SF59">
    <property type="entry name" value="GOLGI APPARATUS MEMBRANE PROTEIN TVP38-RELATED"/>
    <property type="match status" value="1"/>
</dbReference>
<dbReference type="Pfam" id="PF09335">
    <property type="entry name" value="VTT_dom"/>
    <property type="match status" value="1"/>
</dbReference>
<evidence type="ECO:0000256" key="6">
    <source>
        <dbReference type="SAM" id="Phobius"/>
    </source>
</evidence>
<name>W4FJ84_APHAT</name>
<dbReference type="GeneID" id="20818709"/>
<keyword evidence="2" id="KW-1003">Cell membrane</keyword>
<proteinExistence type="predicted"/>
<dbReference type="OrthoDB" id="166803at2759"/>
<reference evidence="8" key="1">
    <citation type="submission" date="2013-12" db="EMBL/GenBank/DDBJ databases">
        <title>The Genome Sequence of Aphanomyces astaci APO3.</title>
        <authorList>
            <consortium name="The Broad Institute Genomics Platform"/>
            <person name="Russ C."/>
            <person name="Tyler B."/>
            <person name="van West P."/>
            <person name="Dieguez-Uribeondo J."/>
            <person name="Young S.K."/>
            <person name="Zeng Q."/>
            <person name="Gargeya S."/>
            <person name="Fitzgerald M."/>
            <person name="Abouelleil A."/>
            <person name="Alvarado L."/>
            <person name="Chapman S.B."/>
            <person name="Gainer-Dewar J."/>
            <person name="Goldberg J."/>
            <person name="Griggs A."/>
            <person name="Gujja S."/>
            <person name="Hansen M."/>
            <person name="Howarth C."/>
            <person name="Imamovic A."/>
            <person name="Ireland A."/>
            <person name="Larimer J."/>
            <person name="McCowan C."/>
            <person name="Murphy C."/>
            <person name="Pearson M."/>
            <person name="Poon T.W."/>
            <person name="Priest M."/>
            <person name="Roberts A."/>
            <person name="Saif S."/>
            <person name="Shea T."/>
            <person name="Sykes S."/>
            <person name="Wortman J."/>
            <person name="Nusbaum C."/>
            <person name="Birren B."/>
        </authorList>
    </citation>
    <scope>NUCLEOTIDE SEQUENCE [LARGE SCALE GENOMIC DNA]</scope>
    <source>
        <strain evidence="8">APO3</strain>
    </source>
</reference>
<protein>
    <recommendedName>
        <fullName evidence="7">VTT domain-containing protein</fullName>
    </recommendedName>
</protein>
<organism evidence="8">
    <name type="scientific">Aphanomyces astaci</name>
    <name type="common">Crayfish plague agent</name>
    <dbReference type="NCBI Taxonomy" id="112090"/>
    <lineage>
        <taxon>Eukaryota</taxon>
        <taxon>Sar</taxon>
        <taxon>Stramenopiles</taxon>
        <taxon>Oomycota</taxon>
        <taxon>Saprolegniomycetes</taxon>
        <taxon>Saprolegniales</taxon>
        <taxon>Verrucalvaceae</taxon>
        <taxon>Aphanomyces</taxon>
    </lineage>
</organism>
<feature type="transmembrane region" description="Helical" evidence="6">
    <location>
        <begin position="45"/>
        <end position="72"/>
    </location>
</feature>
<keyword evidence="5 6" id="KW-0472">Membrane</keyword>
<evidence type="ECO:0000256" key="3">
    <source>
        <dbReference type="ARBA" id="ARBA00022692"/>
    </source>
</evidence>
<dbReference type="PANTHER" id="PTHR12677">
    <property type="entry name" value="GOLGI APPARATUS MEMBRANE PROTEIN TVP38-RELATED"/>
    <property type="match status" value="1"/>
</dbReference>
<dbReference type="InterPro" id="IPR032816">
    <property type="entry name" value="VTT_dom"/>
</dbReference>
<feature type="transmembrane region" description="Helical" evidence="6">
    <location>
        <begin position="78"/>
        <end position="100"/>
    </location>
</feature>
<feature type="transmembrane region" description="Helical" evidence="6">
    <location>
        <begin position="6"/>
        <end position="24"/>
    </location>
</feature>
<feature type="transmembrane region" description="Helical" evidence="6">
    <location>
        <begin position="167"/>
        <end position="186"/>
    </location>
</feature>
<feature type="domain" description="VTT" evidence="7">
    <location>
        <begin position="59"/>
        <end position="156"/>
    </location>
</feature>
<evidence type="ECO:0000313" key="8">
    <source>
        <dbReference type="EMBL" id="ETV66904.1"/>
    </source>
</evidence>
<accession>W4FJ84</accession>
<dbReference type="VEuPathDB" id="FungiDB:H257_16713"/>
<dbReference type="InterPro" id="IPR015414">
    <property type="entry name" value="TMEM64"/>
</dbReference>
<evidence type="ECO:0000256" key="4">
    <source>
        <dbReference type="ARBA" id="ARBA00022989"/>
    </source>
</evidence>
<comment type="subcellular location">
    <subcellularLocation>
        <location evidence="1">Cell membrane</location>
        <topology evidence="1">Multi-pass membrane protein</topology>
    </subcellularLocation>
</comment>
<keyword evidence="4 6" id="KW-1133">Transmembrane helix</keyword>
<evidence type="ECO:0000259" key="7">
    <source>
        <dbReference type="Pfam" id="PF09335"/>
    </source>
</evidence>
<dbReference type="GO" id="GO:0005886">
    <property type="term" value="C:plasma membrane"/>
    <property type="evidence" value="ECO:0007669"/>
    <property type="project" value="UniProtKB-SubCell"/>
</dbReference>
<evidence type="ECO:0000256" key="5">
    <source>
        <dbReference type="ARBA" id="ARBA00023136"/>
    </source>
</evidence>
<dbReference type="AlphaFoldDB" id="W4FJ84"/>
<dbReference type="EMBL" id="KI913204">
    <property type="protein sequence ID" value="ETV66904.1"/>
    <property type="molecule type" value="Genomic_DNA"/>
</dbReference>
<sequence length="211" mass="23365">MMKKVAVVAVTVVVTASLGMWRLSSTGDLKHVMHWVQNHPVVGGGAYVVVFAMAVVACLPASVFELAAGYIFGFGWGWVIAASGKTLGSVISFALGRYYLQGWVHKMLRRGPPLFRALAQLTSRNELKWKIVILTRIAWMPIGIKNYGLSILPVHLYSLHIPYIKRLLVGVVCIVLLAHALSWIHLLGHLGLSRSHCYPRMHIHLILPNDS</sequence>
<gene>
    <name evidence="8" type="ORF">H257_16713</name>
</gene>
<evidence type="ECO:0000256" key="2">
    <source>
        <dbReference type="ARBA" id="ARBA00022475"/>
    </source>
</evidence>
<keyword evidence="3 6" id="KW-0812">Transmembrane</keyword>